<reference evidence="8 9" key="1">
    <citation type="submission" date="2018-01" db="EMBL/GenBank/DDBJ databases">
        <title>Genome sequence of a Cantenovulum-like bacteria.</title>
        <authorList>
            <person name="Tan W.R."/>
            <person name="Lau N.-S."/>
            <person name="Go F."/>
            <person name="Amirul A.-A.A."/>
        </authorList>
    </citation>
    <scope>NUCLEOTIDE SEQUENCE [LARGE SCALE GENOMIC DNA]</scope>
    <source>
        <strain evidence="8 9">CCB-QB4</strain>
    </source>
</reference>
<dbReference type="InterPro" id="IPR001734">
    <property type="entry name" value="Na/solute_symporter"/>
</dbReference>
<feature type="transmembrane region" description="Helical" evidence="7">
    <location>
        <begin position="572"/>
        <end position="593"/>
    </location>
</feature>
<feature type="transmembrane region" description="Helical" evidence="7">
    <location>
        <begin position="454"/>
        <end position="479"/>
    </location>
</feature>
<feature type="transmembrane region" description="Helical" evidence="7">
    <location>
        <begin position="486"/>
        <end position="505"/>
    </location>
</feature>
<keyword evidence="9" id="KW-1185">Reference proteome</keyword>
<comment type="subcellular location">
    <subcellularLocation>
        <location evidence="1">Membrane</location>
        <topology evidence="1">Multi-pass membrane protein</topology>
    </subcellularLocation>
</comment>
<dbReference type="Pfam" id="PF00474">
    <property type="entry name" value="SSF"/>
    <property type="match status" value="1"/>
</dbReference>
<feature type="transmembrane region" description="Helical" evidence="7">
    <location>
        <begin position="326"/>
        <end position="346"/>
    </location>
</feature>
<evidence type="ECO:0000256" key="1">
    <source>
        <dbReference type="ARBA" id="ARBA00004141"/>
    </source>
</evidence>
<dbReference type="Gene3D" id="1.20.1730.10">
    <property type="entry name" value="Sodium/glucose cotransporter"/>
    <property type="match status" value="1"/>
</dbReference>
<dbReference type="InterPro" id="IPR038377">
    <property type="entry name" value="Na/Glc_symporter_sf"/>
</dbReference>
<dbReference type="GO" id="GO:0005412">
    <property type="term" value="F:D-glucose:sodium symporter activity"/>
    <property type="evidence" value="ECO:0007669"/>
    <property type="project" value="TreeGrafter"/>
</dbReference>
<dbReference type="EMBL" id="CP026604">
    <property type="protein sequence ID" value="AWB66300.1"/>
    <property type="molecule type" value="Genomic_DNA"/>
</dbReference>
<feature type="transmembrane region" description="Helical" evidence="7">
    <location>
        <begin position="134"/>
        <end position="157"/>
    </location>
</feature>
<feature type="transmembrane region" description="Helical" evidence="7">
    <location>
        <begin position="428"/>
        <end position="448"/>
    </location>
</feature>
<evidence type="ECO:0000256" key="7">
    <source>
        <dbReference type="SAM" id="Phobius"/>
    </source>
</evidence>
<evidence type="ECO:0000256" key="4">
    <source>
        <dbReference type="ARBA" id="ARBA00022989"/>
    </source>
</evidence>
<organism evidence="8 9">
    <name type="scientific">Saccharobesus litoralis</name>
    <dbReference type="NCBI Taxonomy" id="2172099"/>
    <lineage>
        <taxon>Bacteria</taxon>
        <taxon>Pseudomonadati</taxon>
        <taxon>Pseudomonadota</taxon>
        <taxon>Gammaproteobacteria</taxon>
        <taxon>Alteromonadales</taxon>
        <taxon>Alteromonadaceae</taxon>
        <taxon>Saccharobesus</taxon>
    </lineage>
</organism>
<feature type="transmembrane region" description="Helical" evidence="7">
    <location>
        <begin position="383"/>
        <end position="407"/>
    </location>
</feature>
<keyword evidence="5 7" id="KW-0472">Membrane</keyword>
<keyword evidence="3 7" id="KW-0812">Transmembrane</keyword>
<feature type="transmembrane region" description="Helical" evidence="7">
    <location>
        <begin position="517"/>
        <end position="538"/>
    </location>
</feature>
<sequence length="594" mass="65280">MIKGVRVIESIALQPADWLSFIGYFALLSLVGYLAGRRNKSAPAESSEDYFLAGRSLPWYVVGSSYIAANISTEHFIGLVGAAFIYGIAVATGEWSTVIAFTFMIWIFIPFLFSAKVFTAPEFLERRFNTGMRVFFAIVTVIANIFAFLAPVIYGGGLALDAILDINGLMGWEEGPQGLYLSIAIIGLAAGVWAIWGGLKSVAWMDLLTIIVMIVGGTAVTFYGLNALGHGDIFAGFSTMVERNTAETGVWKEAVAHMSQEAVGQDNYERLSVIQPLSHQLVPWTHWVLSFFYIGLWYTVINQFLIQRVFAAKNVYHARMGITFAAYLKLLLPFIVVMPGLIYFAMRPEIILNGETINDVRQAADQTYITLIVEVIPLGLKGLLMAALFGAIQSTVSAVLTSTSAVITMDFFKRFFKPDATEQSLVGLGRLITAVILLGSIALGIWISTQKVSLFAYIQELFTFFAPPFSAVFLLGTFWKRLGGKAALTTVSVGFVFGIAVKIWVNSGTAPALLEPYANQGVLNWAFCMLLCVGLAYITPKPRPEQVTDDLTFNFKGMNFNEGLGTKWYNHVGLWSGMSIVLMLSFIILFSIIL</sequence>
<evidence type="ECO:0000256" key="2">
    <source>
        <dbReference type="ARBA" id="ARBA00006434"/>
    </source>
</evidence>
<name>A0A2S0VQD8_9ALTE</name>
<feature type="transmembrane region" description="Helical" evidence="7">
    <location>
        <begin position="95"/>
        <end position="113"/>
    </location>
</feature>
<dbReference type="Proteomes" id="UP000244441">
    <property type="component" value="Chromosome"/>
</dbReference>
<protein>
    <submittedName>
        <fullName evidence="8">Na+/glucose cotransporter</fullName>
    </submittedName>
</protein>
<dbReference type="KEGG" id="cate:C2869_07575"/>
<comment type="similarity">
    <text evidence="2 6">Belongs to the sodium:solute symporter (SSF) (TC 2.A.21) family.</text>
</comment>
<dbReference type="PROSITE" id="PS50283">
    <property type="entry name" value="NA_SOLUT_SYMP_3"/>
    <property type="match status" value="1"/>
</dbReference>
<feature type="transmembrane region" description="Helical" evidence="7">
    <location>
        <begin position="177"/>
        <end position="196"/>
    </location>
</feature>
<evidence type="ECO:0000313" key="8">
    <source>
        <dbReference type="EMBL" id="AWB66300.1"/>
    </source>
</evidence>
<dbReference type="PANTHER" id="PTHR11819">
    <property type="entry name" value="SOLUTE CARRIER FAMILY 5"/>
    <property type="match status" value="1"/>
</dbReference>
<feature type="transmembrane region" description="Helical" evidence="7">
    <location>
        <begin position="18"/>
        <end position="36"/>
    </location>
</feature>
<feature type="transmembrane region" description="Helical" evidence="7">
    <location>
        <begin position="203"/>
        <end position="225"/>
    </location>
</feature>
<evidence type="ECO:0000313" key="9">
    <source>
        <dbReference type="Proteomes" id="UP000244441"/>
    </source>
</evidence>
<dbReference type="PANTHER" id="PTHR11819:SF195">
    <property type="entry name" value="SODIUM_GLUCOSE COTRANSPORTER 4"/>
    <property type="match status" value="1"/>
</dbReference>
<keyword evidence="4 7" id="KW-1133">Transmembrane helix</keyword>
<proteinExistence type="inferred from homology"/>
<feature type="transmembrane region" description="Helical" evidence="7">
    <location>
        <begin position="57"/>
        <end position="89"/>
    </location>
</feature>
<accession>A0A2S0VQD8</accession>
<dbReference type="GO" id="GO:0005886">
    <property type="term" value="C:plasma membrane"/>
    <property type="evidence" value="ECO:0007669"/>
    <property type="project" value="TreeGrafter"/>
</dbReference>
<evidence type="ECO:0000256" key="5">
    <source>
        <dbReference type="ARBA" id="ARBA00023136"/>
    </source>
</evidence>
<feature type="transmembrane region" description="Helical" evidence="7">
    <location>
        <begin position="284"/>
        <end position="305"/>
    </location>
</feature>
<evidence type="ECO:0000256" key="6">
    <source>
        <dbReference type="RuleBase" id="RU362091"/>
    </source>
</evidence>
<dbReference type="NCBIfam" id="TIGR00813">
    <property type="entry name" value="sss"/>
    <property type="match status" value="1"/>
</dbReference>
<gene>
    <name evidence="8" type="ORF">C2869_07575</name>
</gene>
<evidence type="ECO:0000256" key="3">
    <source>
        <dbReference type="ARBA" id="ARBA00022692"/>
    </source>
</evidence>
<dbReference type="AlphaFoldDB" id="A0A2S0VQD8"/>